<evidence type="ECO:0000313" key="3">
    <source>
        <dbReference type="Proteomes" id="UP000818624"/>
    </source>
</evidence>
<dbReference type="Proteomes" id="UP000818624">
    <property type="component" value="Chromosome 1"/>
</dbReference>
<dbReference type="EMBL" id="CP046234">
    <property type="protein sequence ID" value="WFD46659.1"/>
    <property type="molecule type" value="Genomic_DNA"/>
</dbReference>
<dbReference type="SMART" id="SM00995">
    <property type="entry name" value="AD"/>
    <property type="match status" value="1"/>
</dbReference>
<keyword evidence="3" id="KW-1185">Reference proteome</keyword>
<dbReference type="Pfam" id="PF09793">
    <property type="entry name" value="AD"/>
    <property type="match status" value="1"/>
</dbReference>
<dbReference type="InterPro" id="IPR019181">
    <property type="entry name" value="LSM12_ABD"/>
</dbReference>
<dbReference type="PROSITE" id="PS52001">
    <property type="entry name" value="AD"/>
    <property type="match status" value="1"/>
</dbReference>
<accession>A0ABY8EP38</accession>
<evidence type="ECO:0000259" key="1">
    <source>
        <dbReference type="PROSITE" id="PS52001"/>
    </source>
</evidence>
<evidence type="ECO:0000313" key="2">
    <source>
        <dbReference type="EMBL" id="WFD46659.1"/>
    </source>
</evidence>
<protein>
    <recommendedName>
        <fullName evidence="1">AD domain-containing protein</fullName>
    </recommendedName>
</protein>
<sequence length="259" mass="27921">MSRGPAPDASAASPRDLLQSSVGKPLRLIVSYDSFSAPNYDAHESTAVGRLWAYDQGLDVVVLENGKTGALPAALRRAAASASYDVQGRSAPHATTGFKLVQGARIVHVDILTDEEYASSHSNRTLSTVANVPVAAMEARDAAATKRSMERAQQIGPEEAGELGQAIFDALSKTLPCRWHESHIIVLDEVVISGPAYDTNSTYVPNLSREQIDKLLEGVELSPEETPKVERAQAKAHTWQRVTKVVCISRAHAARWCAP</sequence>
<reference evidence="2 3" key="1">
    <citation type="journal article" date="2020" name="Elife">
        <title>Loss of centromere function drives karyotype evolution in closely related Malassezia species.</title>
        <authorList>
            <person name="Sankaranarayanan S.R."/>
            <person name="Ianiri G."/>
            <person name="Coelho M.A."/>
            <person name="Reza M.H."/>
            <person name="Thimmappa B.C."/>
            <person name="Ganguly P."/>
            <person name="Vadnala R.N."/>
            <person name="Sun S."/>
            <person name="Siddharthan R."/>
            <person name="Tellgren-Roth C."/>
            <person name="Dawson T.L."/>
            <person name="Heitman J."/>
            <person name="Sanyal K."/>
        </authorList>
    </citation>
    <scope>NUCLEOTIDE SEQUENCE [LARGE SCALE GENOMIC DNA]</scope>
    <source>
        <strain evidence="2">CBS14141</strain>
    </source>
</reference>
<organism evidence="2 3">
    <name type="scientific">Malassezia furfur</name>
    <name type="common">Pityriasis versicolor infection agent</name>
    <name type="synonym">Pityrosporum furfur</name>
    <dbReference type="NCBI Taxonomy" id="55194"/>
    <lineage>
        <taxon>Eukaryota</taxon>
        <taxon>Fungi</taxon>
        <taxon>Dikarya</taxon>
        <taxon>Basidiomycota</taxon>
        <taxon>Ustilaginomycotina</taxon>
        <taxon>Malasseziomycetes</taxon>
        <taxon>Malasseziales</taxon>
        <taxon>Malasseziaceae</taxon>
        <taxon>Malassezia</taxon>
    </lineage>
</organism>
<dbReference type="InterPro" id="IPR039683">
    <property type="entry name" value="Lsm12-like"/>
</dbReference>
<dbReference type="InterPro" id="IPR047574">
    <property type="entry name" value="AD"/>
</dbReference>
<name>A0ABY8EP38_MALFU</name>
<proteinExistence type="predicted"/>
<feature type="domain" description="AD" evidence="1">
    <location>
        <begin position="130"/>
        <end position="224"/>
    </location>
</feature>
<gene>
    <name evidence="2" type="ORF">GLX27_001296</name>
</gene>
<dbReference type="PANTHER" id="PTHR13542">
    <property type="entry name" value="LSM12 HOMOLOG"/>
    <property type="match status" value="1"/>
</dbReference>